<sequence>MELEFNYGQQTLAQGIQKNTTIYASVTGVALPLSHEEL</sequence>
<accession>A0A3B0UV09</accession>
<dbReference type="AlphaFoldDB" id="A0A3B0UV09"/>
<gene>
    <name evidence="1" type="ORF">MNBD_GAMMA01-2171</name>
</gene>
<organism evidence="1">
    <name type="scientific">hydrothermal vent metagenome</name>
    <dbReference type="NCBI Taxonomy" id="652676"/>
    <lineage>
        <taxon>unclassified sequences</taxon>
        <taxon>metagenomes</taxon>
        <taxon>ecological metagenomes</taxon>
    </lineage>
</organism>
<feature type="non-terminal residue" evidence="1">
    <location>
        <position position="38"/>
    </location>
</feature>
<evidence type="ECO:0000313" key="1">
    <source>
        <dbReference type="EMBL" id="VAW34898.1"/>
    </source>
</evidence>
<proteinExistence type="predicted"/>
<name>A0A3B0UV09_9ZZZZ</name>
<dbReference type="EMBL" id="UOEW01000089">
    <property type="protein sequence ID" value="VAW34898.1"/>
    <property type="molecule type" value="Genomic_DNA"/>
</dbReference>
<reference evidence="1" key="1">
    <citation type="submission" date="2018-06" db="EMBL/GenBank/DDBJ databases">
        <authorList>
            <person name="Zhirakovskaya E."/>
        </authorList>
    </citation>
    <scope>NUCLEOTIDE SEQUENCE</scope>
</reference>
<protein>
    <submittedName>
        <fullName evidence="1">Uncharacterized protein</fullName>
    </submittedName>
</protein>